<dbReference type="CDD" id="cd00761">
    <property type="entry name" value="Glyco_tranf_GTA_type"/>
    <property type="match status" value="1"/>
</dbReference>
<dbReference type="EMBL" id="CP017599">
    <property type="protein sequence ID" value="AOW99891.1"/>
    <property type="molecule type" value="Genomic_DNA"/>
</dbReference>
<dbReference type="STRING" id="1458985.BJP34_10890"/>
<reference evidence="3" key="1">
    <citation type="submission" date="2016-10" db="EMBL/GenBank/DDBJ databases">
        <title>Comparative genomics uncovers the prolific and rare metabolic potential of the cyanobacterial genus Moorea.</title>
        <authorList>
            <person name="Leao T."/>
            <person name="Castelao G."/>
            <person name="Korobeynikov A."/>
            <person name="Monroe E.A."/>
            <person name="Podell S."/>
            <person name="Glukhov E."/>
            <person name="Allen E."/>
            <person name="Gerwick W.H."/>
            <person name="Gerwick L."/>
        </authorList>
    </citation>
    <scope>NUCLEOTIDE SEQUENCE [LARGE SCALE GENOMIC DNA]</scope>
    <source>
        <strain evidence="3">PAL-8-15-08-1</strain>
    </source>
</reference>
<evidence type="ECO:0000313" key="2">
    <source>
        <dbReference type="EMBL" id="AOW99891.1"/>
    </source>
</evidence>
<dbReference type="GO" id="GO:0016740">
    <property type="term" value="F:transferase activity"/>
    <property type="evidence" value="ECO:0007669"/>
    <property type="project" value="UniProtKB-KW"/>
</dbReference>
<dbReference type="PANTHER" id="PTHR43685">
    <property type="entry name" value="GLYCOSYLTRANSFERASE"/>
    <property type="match status" value="1"/>
</dbReference>
<dbReference type="Gene3D" id="3.90.550.10">
    <property type="entry name" value="Spore Coat Polysaccharide Biosynthesis Protein SpsA, Chain A"/>
    <property type="match status" value="1"/>
</dbReference>
<keyword evidence="2" id="KW-0808">Transferase</keyword>
<organism evidence="2 3">
    <name type="scientific">Moorena producens PAL-8-15-08-1</name>
    <dbReference type="NCBI Taxonomy" id="1458985"/>
    <lineage>
        <taxon>Bacteria</taxon>
        <taxon>Bacillati</taxon>
        <taxon>Cyanobacteriota</taxon>
        <taxon>Cyanophyceae</taxon>
        <taxon>Coleofasciculales</taxon>
        <taxon>Coleofasciculaceae</taxon>
        <taxon>Moorena</taxon>
    </lineage>
</organism>
<dbReference type="InterPro" id="IPR050834">
    <property type="entry name" value="Glycosyltransf_2"/>
</dbReference>
<sequence>MKFSVVITTYNRLDLLKRAIESALAQTFTCEIVIVDNGSSDGTEDYVQERSEALTRAGEQSLIYHRNSDNMGHSKAVNQGVELATGDWIKLLDDDDYLARNCIEEMANAIALHPKAVICSCQSAQVDTLGAELSITRQVGSPQRLYIAQEDIHYGMLLEMVPFGTPAQVAFSRDGFLSSGGWDSSLDTNFDDIDSWIQIAQFGDAIFINKCLAYRTIWSGAYNHKFSFQKRLKTHISIKEKIYALVSEKYQGKLPLLWELGAYLRLHWGLVALKRGKLISAAKLLFPECFSPIAFSPIAWKLLLLRNTLGCAPQLYHKLPL</sequence>
<dbReference type="InterPro" id="IPR001173">
    <property type="entry name" value="Glyco_trans_2-like"/>
</dbReference>
<proteinExistence type="predicted"/>
<name>A0A1D8TQG6_9CYAN</name>
<dbReference type="Proteomes" id="UP000177870">
    <property type="component" value="Chromosome"/>
</dbReference>
<evidence type="ECO:0000313" key="3">
    <source>
        <dbReference type="Proteomes" id="UP000177870"/>
    </source>
</evidence>
<dbReference type="AlphaFoldDB" id="A0A1D8TQG6"/>
<protein>
    <submittedName>
        <fullName evidence="2">Glycosyl transferase</fullName>
    </submittedName>
</protein>
<gene>
    <name evidence="2" type="ORF">BJP34_10890</name>
</gene>
<dbReference type="InterPro" id="IPR029044">
    <property type="entry name" value="Nucleotide-diphossugar_trans"/>
</dbReference>
<dbReference type="OrthoDB" id="396512at2"/>
<dbReference type="KEGG" id="mpro:BJP34_10890"/>
<dbReference type="PANTHER" id="PTHR43685:SF2">
    <property type="entry name" value="GLYCOSYLTRANSFERASE 2-LIKE DOMAIN-CONTAINING PROTEIN"/>
    <property type="match status" value="1"/>
</dbReference>
<dbReference type="RefSeq" id="WP_070392365.1">
    <property type="nucleotide sequence ID" value="NZ_CP017599.1"/>
</dbReference>
<feature type="domain" description="Glycosyltransferase 2-like" evidence="1">
    <location>
        <begin position="4"/>
        <end position="153"/>
    </location>
</feature>
<evidence type="ECO:0000259" key="1">
    <source>
        <dbReference type="Pfam" id="PF00535"/>
    </source>
</evidence>
<dbReference type="Pfam" id="PF00535">
    <property type="entry name" value="Glycos_transf_2"/>
    <property type="match status" value="1"/>
</dbReference>
<dbReference type="SUPFAM" id="SSF53448">
    <property type="entry name" value="Nucleotide-diphospho-sugar transferases"/>
    <property type="match status" value="1"/>
</dbReference>
<accession>A0A1D8TQG6</accession>